<sequence length="306" mass="35149">MRFFRFTYIILFSFISASSFSQSSFSSFLTPSDTLNVKRKKAIIISETAFTGLTLLALDQLWYADYERSKFHTLNDNSEWMQMDKLGHVFTSYQMGKHGAQLLNWSGVSKKNQLIYGGTLGFGFLTAVELLDGHSKEWGFSWGDIIANGTGTGLYIGQELLWKEQRIALKYSFHHTKYAKMRPDKLGENLLEQVLKDYNGQTYWLSTNLHAFFKESKIPKWLNVAVGYGADGMLSGVEGYKGLDNQVVNTMPRYRQYYLSLDVNLSNIKTNSPFLKTIFSFFNMIKIPFPTLEINKKGCVFHLFYI</sequence>
<dbReference type="Proteomes" id="UP001501496">
    <property type="component" value="Unassembled WGS sequence"/>
</dbReference>
<comment type="caution">
    <text evidence="2">The sequence shown here is derived from an EMBL/GenBank/DDBJ whole genome shotgun (WGS) entry which is preliminary data.</text>
</comment>
<feature type="chain" id="PRO_5046297740" evidence="1">
    <location>
        <begin position="22"/>
        <end position="306"/>
    </location>
</feature>
<dbReference type="EMBL" id="BAABCA010000005">
    <property type="protein sequence ID" value="GAA4238067.1"/>
    <property type="molecule type" value="Genomic_DNA"/>
</dbReference>
<organism evidence="2 3">
    <name type="scientific">Postechiella marina</name>
    <dbReference type="NCBI Taxonomy" id="943941"/>
    <lineage>
        <taxon>Bacteria</taxon>
        <taxon>Pseudomonadati</taxon>
        <taxon>Bacteroidota</taxon>
        <taxon>Flavobacteriia</taxon>
        <taxon>Flavobacteriales</taxon>
        <taxon>Flavobacteriaceae</taxon>
        <taxon>Postechiella</taxon>
    </lineage>
</organism>
<evidence type="ECO:0000256" key="1">
    <source>
        <dbReference type="SAM" id="SignalP"/>
    </source>
</evidence>
<dbReference type="RefSeq" id="WP_344788835.1">
    <property type="nucleotide sequence ID" value="NZ_BAABCA010000005.1"/>
</dbReference>
<proteinExistence type="predicted"/>
<reference evidence="3" key="1">
    <citation type="journal article" date="2019" name="Int. J. Syst. Evol. Microbiol.">
        <title>The Global Catalogue of Microorganisms (GCM) 10K type strain sequencing project: providing services to taxonomists for standard genome sequencing and annotation.</title>
        <authorList>
            <consortium name="The Broad Institute Genomics Platform"/>
            <consortium name="The Broad Institute Genome Sequencing Center for Infectious Disease"/>
            <person name="Wu L."/>
            <person name="Ma J."/>
        </authorList>
    </citation>
    <scope>NUCLEOTIDE SEQUENCE [LARGE SCALE GENOMIC DNA]</scope>
    <source>
        <strain evidence="3">JCM 17630</strain>
    </source>
</reference>
<keyword evidence="1" id="KW-0732">Signal</keyword>
<dbReference type="Pfam" id="PF10043">
    <property type="entry name" value="DUF2279"/>
    <property type="match status" value="1"/>
</dbReference>
<evidence type="ECO:0000313" key="2">
    <source>
        <dbReference type="EMBL" id="GAA4238067.1"/>
    </source>
</evidence>
<dbReference type="InterPro" id="IPR018736">
    <property type="entry name" value="DUF2279_periplasmic_lipo"/>
</dbReference>
<feature type="signal peptide" evidence="1">
    <location>
        <begin position="1"/>
        <end position="21"/>
    </location>
</feature>
<evidence type="ECO:0000313" key="3">
    <source>
        <dbReference type="Proteomes" id="UP001501496"/>
    </source>
</evidence>
<accession>A0ABP8CDW2</accession>
<keyword evidence="3" id="KW-1185">Reference proteome</keyword>
<gene>
    <name evidence="2" type="ORF">GCM10022291_27140</name>
</gene>
<protein>
    <submittedName>
        <fullName evidence="2">DUF2279 domain-containing protein</fullName>
    </submittedName>
</protein>
<name>A0ABP8CDW2_9FLAO</name>